<accession>A0A239HH80</accession>
<reference evidence="2 3" key="1">
    <citation type="submission" date="2017-06" db="EMBL/GenBank/DDBJ databases">
        <authorList>
            <person name="Kim H.J."/>
            <person name="Triplett B.A."/>
        </authorList>
    </citation>
    <scope>NUCLEOTIDE SEQUENCE [LARGE SCALE GENOMIC DNA]</scope>
    <source>
        <strain evidence="2 3">DSM 29339</strain>
    </source>
</reference>
<dbReference type="AlphaFoldDB" id="A0A239HH80"/>
<sequence>MQTMNAGYQSLSLLVQLNWDRLFFAAAIIGALFGAAALGSAIG</sequence>
<organism evidence="2 3">
    <name type="scientific">Tropicimonas sediminicola</name>
    <dbReference type="NCBI Taxonomy" id="1031541"/>
    <lineage>
        <taxon>Bacteria</taxon>
        <taxon>Pseudomonadati</taxon>
        <taxon>Pseudomonadota</taxon>
        <taxon>Alphaproteobacteria</taxon>
        <taxon>Rhodobacterales</taxon>
        <taxon>Roseobacteraceae</taxon>
        <taxon>Tropicimonas</taxon>
    </lineage>
</organism>
<dbReference type="EMBL" id="FZOY01000003">
    <property type="protein sequence ID" value="SNS79614.1"/>
    <property type="molecule type" value="Genomic_DNA"/>
</dbReference>
<gene>
    <name evidence="2" type="ORF">SAMN05421757_103373</name>
</gene>
<dbReference type="Proteomes" id="UP000198426">
    <property type="component" value="Unassembled WGS sequence"/>
</dbReference>
<feature type="transmembrane region" description="Helical" evidence="1">
    <location>
        <begin position="22"/>
        <end position="42"/>
    </location>
</feature>
<keyword evidence="1" id="KW-0472">Membrane</keyword>
<protein>
    <submittedName>
        <fullName evidence="2">Uncharacterized protein</fullName>
    </submittedName>
</protein>
<keyword evidence="1" id="KW-0812">Transmembrane</keyword>
<evidence type="ECO:0000256" key="1">
    <source>
        <dbReference type="SAM" id="Phobius"/>
    </source>
</evidence>
<dbReference type="RefSeq" id="WP_281251215.1">
    <property type="nucleotide sequence ID" value="NZ_FZOY01000003.1"/>
</dbReference>
<evidence type="ECO:0000313" key="2">
    <source>
        <dbReference type="EMBL" id="SNS79614.1"/>
    </source>
</evidence>
<evidence type="ECO:0000313" key="3">
    <source>
        <dbReference type="Proteomes" id="UP000198426"/>
    </source>
</evidence>
<proteinExistence type="predicted"/>
<name>A0A239HH80_9RHOB</name>
<keyword evidence="1" id="KW-1133">Transmembrane helix</keyword>
<keyword evidence="3" id="KW-1185">Reference proteome</keyword>